<dbReference type="SMART" id="SM00382">
    <property type="entry name" value="AAA"/>
    <property type="match status" value="1"/>
</dbReference>
<feature type="domain" description="ABC transporter" evidence="4">
    <location>
        <begin position="22"/>
        <end position="262"/>
    </location>
</feature>
<dbReference type="GO" id="GO:0005524">
    <property type="term" value="F:ATP binding"/>
    <property type="evidence" value="ECO:0007669"/>
    <property type="project" value="UniProtKB-KW"/>
</dbReference>
<evidence type="ECO:0000256" key="3">
    <source>
        <dbReference type="ARBA" id="ARBA00022840"/>
    </source>
</evidence>
<dbReference type="PROSITE" id="PS50893">
    <property type="entry name" value="ABC_TRANSPORTER_2"/>
    <property type="match status" value="1"/>
</dbReference>
<dbReference type="Proteomes" id="UP000460221">
    <property type="component" value="Unassembled WGS sequence"/>
</dbReference>
<sequence length="269" mass="28547">MSAPEQIPPAQQISPAQQRKTLRAVGVGVRYGGVVANEDVSITVEPGTIVGLIGPNGAGKTTFVDALTGFTKCVGEIRLGDERIDGLPPHRRRRAGLSRTWQSGELFASLTVAENILAAAHPMRPAMIWKDLFTRHHDDAARVERVLDMVGLPGAGGLKAGDLALGQQKLVGVARAIAGGCDIMLLDEPAAGLDSAESVQFAERIREIVKLGPGALLIDHDVAMMLSVCDTIYVLEFGRLIFQGTPDEARNDPAVIAAYLGVPMEVQDA</sequence>
<dbReference type="InterPro" id="IPR003593">
    <property type="entry name" value="AAA+_ATPase"/>
</dbReference>
<dbReference type="PROSITE" id="PS00211">
    <property type="entry name" value="ABC_TRANSPORTER_1"/>
    <property type="match status" value="1"/>
</dbReference>
<evidence type="ECO:0000259" key="4">
    <source>
        <dbReference type="PROSITE" id="PS50893"/>
    </source>
</evidence>
<gene>
    <name evidence="5" type="ORF">GIS00_18635</name>
</gene>
<dbReference type="InterPro" id="IPR051120">
    <property type="entry name" value="ABC_AA/LPS_Transport"/>
</dbReference>
<dbReference type="InterPro" id="IPR017871">
    <property type="entry name" value="ABC_transporter-like_CS"/>
</dbReference>
<proteinExistence type="predicted"/>
<name>A0A7K1FP79_9ACTN</name>
<keyword evidence="6" id="KW-1185">Reference proteome</keyword>
<dbReference type="InterPro" id="IPR027417">
    <property type="entry name" value="P-loop_NTPase"/>
</dbReference>
<organism evidence="5 6">
    <name type="scientific">Nakamurella alba</name>
    <dbReference type="NCBI Taxonomy" id="2665158"/>
    <lineage>
        <taxon>Bacteria</taxon>
        <taxon>Bacillati</taxon>
        <taxon>Actinomycetota</taxon>
        <taxon>Actinomycetes</taxon>
        <taxon>Nakamurellales</taxon>
        <taxon>Nakamurellaceae</taxon>
        <taxon>Nakamurella</taxon>
    </lineage>
</organism>
<dbReference type="Pfam" id="PF12399">
    <property type="entry name" value="BCA_ABC_TP_C"/>
    <property type="match status" value="1"/>
</dbReference>
<keyword evidence="1" id="KW-0813">Transport</keyword>
<dbReference type="EMBL" id="WLYK01000008">
    <property type="protein sequence ID" value="MTD15956.1"/>
    <property type="molecule type" value="Genomic_DNA"/>
</dbReference>
<dbReference type="GO" id="GO:0005886">
    <property type="term" value="C:plasma membrane"/>
    <property type="evidence" value="ECO:0007669"/>
    <property type="project" value="TreeGrafter"/>
</dbReference>
<dbReference type="PANTHER" id="PTHR45772">
    <property type="entry name" value="CONSERVED COMPONENT OF ABC TRANSPORTER FOR NATURAL AMINO ACIDS-RELATED"/>
    <property type="match status" value="1"/>
</dbReference>
<protein>
    <submittedName>
        <fullName evidence="5">ATP-binding cassette domain-containing protein</fullName>
    </submittedName>
</protein>
<dbReference type="GO" id="GO:0016887">
    <property type="term" value="F:ATP hydrolysis activity"/>
    <property type="evidence" value="ECO:0007669"/>
    <property type="project" value="InterPro"/>
</dbReference>
<dbReference type="Gene3D" id="3.40.50.300">
    <property type="entry name" value="P-loop containing nucleotide triphosphate hydrolases"/>
    <property type="match status" value="1"/>
</dbReference>
<keyword evidence="3 5" id="KW-0067">ATP-binding</keyword>
<dbReference type="Pfam" id="PF00005">
    <property type="entry name" value="ABC_tran"/>
    <property type="match status" value="1"/>
</dbReference>
<dbReference type="AlphaFoldDB" id="A0A7K1FP79"/>
<evidence type="ECO:0000256" key="1">
    <source>
        <dbReference type="ARBA" id="ARBA00022448"/>
    </source>
</evidence>
<accession>A0A7K1FP79</accession>
<dbReference type="InterPro" id="IPR032823">
    <property type="entry name" value="BCA_ABC_TP_C"/>
</dbReference>
<evidence type="ECO:0000313" key="6">
    <source>
        <dbReference type="Proteomes" id="UP000460221"/>
    </source>
</evidence>
<evidence type="ECO:0000313" key="5">
    <source>
        <dbReference type="EMBL" id="MTD15956.1"/>
    </source>
</evidence>
<dbReference type="InterPro" id="IPR003439">
    <property type="entry name" value="ABC_transporter-like_ATP-bd"/>
</dbReference>
<dbReference type="SUPFAM" id="SSF52540">
    <property type="entry name" value="P-loop containing nucleoside triphosphate hydrolases"/>
    <property type="match status" value="1"/>
</dbReference>
<dbReference type="RefSeq" id="WP_154769953.1">
    <property type="nucleotide sequence ID" value="NZ_WLYK01000008.1"/>
</dbReference>
<keyword evidence="2" id="KW-0547">Nucleotide-binding</keyword>
<comment type="caution">
    <text evidence="5">The sequence shown here is derived from an EMBL/GenBank/DDBJ whole genome shotgun (WGS) entry which is preliminary data.</text>
</comment>
<reference evidence="5 6" key="1">
    <citation type="submission" date="2019-11" db="EMBL/GenBank/DDBJ databases">
        <authorList>
            <person name="Jiang L.-Q."/>
        </authorList>
    </citation>
    <scope>NUCLEOTIDE SEQUENCE [LARGE SCALE GENOMIC DNA]</scope>
    <source>
        <strain evidence="5 6">YIM 132087</strain>
    </source>
</reference>
<evidence type="ECO:0000256" key="2">
    <source>
        <dbReference type="ARBA" id="ARBA00022741"/>
    </source>
</evidence>